<accession>A0A3P9C525</accession>
<dbReference type="Gene3D" id="3.30.420.10">
    <property type="entry name" value="Ribonuclease H-like superfamily/Ribonuclease H"/>
    <property type="match status" value="1"/>
</dbReference>
<reference evidence="2" key="2">
    <citation type="submission" date="2025-08" db="UniProtKB">
        <authorList>
            <consortium name="Ensembl"/>
        </authorList>
    </citation>
    <scope>IDENTIFICATION</scope>
</reference>
<name>A0A3P9C525_9CICH</name>
<reference evidence="2 3" key="1">
    <citation type="journal article" date="2014" name="Nature">
        <title>The genomic substrate for adaptive radiation in African cichlid fish.</title>
        <authorList>
            <person name="Brawand D."/>
            <person name="Wagner C.E."/>
            <person name="Li Y.I."/>
            <person name="Malinsky M."/>
            <person name="Keller I."/>
            <person name="Fan S."/>
            <person name="Simakov O."/>
            <person name="Ng A.Y."/>
            <person name="Lim Z.W."/>
            <person name="Bezault E."/>
            <person name="Turner-Maier J."/>
            <person name="Johnson J."/>
            <person name="Alcazar R."/>
            <person name="Noh H.J."/>
            <person name="Russell P."/>
            <person name="Aken B."/>
            <person name="Alfoldi J."/>
            <person name="Amemiya C."/>
            <person name="Azzouzi N."/>
            <person name="Baroiller J.F."/>
            <person name="Barloy-Hubler F."/>
            <person name="Berlin A."/>
            <person name="Bloomquist R."/>
            <person name="Carleton K.L."/>
            <person name="Conte M.A."/>
            <person name="D'Cotta H."/>
            <person name="Eshel O."/>
            <person name="Gaffney L."/>
            <person name="Galibert F."/>
            <person name="Gante H.F."/>
            <person name="Gnerre S."/>
            <person name="Greuter L."/>
            <person name="Guyon R."/>
            <person name="Haddad N.S."/>
            <person name="Haerty W."/>
            <person name="Harris R.M."/>
            <person name="Hofmann H.A."/>
            <person name="Hourlier T."/>
            <person name="Hulata G."/>
            <person name="Jaffe D.B."/>
            <person name="Lara M."/>
            <person name="Lee A.P."/>
            <person name="MacCallum I."/>
            <person name="Mwaiko S."/>
            <person name="Nikaido M."/>
            <person name="Nishihara H."/>
            <person name="Ozouf-Costaz C."/>
            <person name="Penman D.J."/>
            <person name="Przybylski D."/>
            <person name="Rakotomanga M."/>
            <person name="Renn S.C.P."/>
            <person name="Ribeiro F.J."/>
            <person name="Ron M."/>
            <person name="Salzburger W."/>
            <person name="Sanchez-Pulido L."/>
            <person name="Santos M.E."/>
            <person name="Searle S."/>
            <person name="Sharpe T."/>
            <person name="Swofford R."/>
            <person name="Tan F.J."/>
            <person name="Williams L."/>
            <person name="Young S."/>
            <person name="Yin S."/>
            <person name="Okada N."/>
            <person name="Kocher T.D."/>
            <person name="Miska E.A."/>
            <person name="Lander E.S."/>
            <person name="Venkatesh B."/>
            <person name="Fernald R.D."/>
            <person name="Meyer A."/>
            <person name="Ponting C.P."/>
            <person name="Streelman J.T."/>
            <person name="Lindblad-Toh K."/>
            <person name="Seehausen O."/>
            <person name="Di Palma F."/>
        </authorList>
    </citation>
    <scope>NUCLEOTIDE SEQUENCE</scope>
</reference>
<dbReference type="InterPro" id="IPR036397">
    <property type="entry name" value="RNaseH_sf"/>
</dbReference>
<dbReference type="STRING" id="106582.ENSMZEP00005017202"/>
<evidence type="ECO:0000313" key="2">
    <source>
        <dbReference type="Ensembl" id="ENSMZEP00005017202.1"/>
    </source>
</evidence>
<dbReference type="Proteomes" id="UP000265160">
    <property type="component" value="LG2"/>
</dbReference>
<dbReference type="AlphaFoldDB" id="A0A3P9C525"/>
<dbReference type="GeneTree" id="ENSGT01130000278505"/>
<proteinExistence type="predicted"/>
<dbReference type="Pfam" id="PF13358">
    <property type="entry name" value="DDE_3"/>
    <property type="match status" value="1"/>
</dbReference>
<evidence type="ECO:0000259" key="1">
    <source>
        <dbReference type="Pfam" id="PF13358"/>
    </source>
</evidence>
<dbReference type="Ensembl" id="ENSMZET00005017748.1">
    <property type="protein sequence ID" value="ENSMZEP00005017202.1"/>
    <property type="gene ID" value="ENSMZEG00005012934.1"/>
</dbReference>
<feature type="domain" description="Tc1-like transposase DDE" evidence="1">
    <location>
        <begin position="18"/>
        <end position="64"/>
    </location>
</feature>
<dbReference type="InterPro" id="IPR038717">
    <property type="entry name" value="Tc1-like_DDE_dom"/>
</dbReference>
<evidence type="ECO:0000313" key="3">
    <source>
        <dbReference type="Proteomes" id="UP000265160"/>
    </source>
</evidence>
<protein>
    <recommendedName>
        <fullName evidence="1">Tc1-like transposase DDE domain-containing protein</fullName>
    </recommendedName>
</protein>
<reference evidence="2" key="3">
    <citation type="submission" date="2025-09" db="UniProtKB">
        <authorList>
            <consortium name="Ensembl"/>
        </authorList>
    </citation>
    <scope>IDENTIFICATION</scope>
</reference>
<keyword evidence="3" id="KW-1185">Reference proteome</keyword>
<dbReference type="GO" id="GO:0003676">
    <property type="term" value="F:nucleic acid binding"/>
    <property type="evidence" value="ECO:0007669"/>
    <property type="project" value="InterPro"/>
</dbReference>
<sequence>MTEGPCQCGNDWVFQQHNATVHTAHRTRSFFRENNITLLGHPACSPDLNPIEKLWGWMGREVFTKMDNSCRQ</sequence>
<organism evidence="2 3">
    <name type="scientific">Maylandia zebra</name>
    <name type="common">zebra mbuna</name>
    <dbReference type="NCBI Taxonomy" id="106582"/>
    <lineage>
        <taxon>Eukaryota</taxon>
        <taxon>Metazoa</taxon>
        <taxon>Chordata</taxon>
        <taxon>Craniata</taxon>
        <taxon>Vertebrata</taxon>
        <taxon>Euteleostomi</taxon>
        <taxon>Actinopterygii</taxon>
        <taxon>Neopterygii</taxon>
        <taxon>Teleostei</taxon>
        <taxon>Neoteleostei</taxon>
        <taxon>Acanthomorphata</taxon>
        <taxon>Ovalentaria</taxon>
        <taxon>Cichlomorphae</taxon>
        <taxon>Cichliformes</taxon>
        <taxon>Cichlidae</taxon>
        <taxon>African cichlids</taxon>
        <taxon>Pseudocrenilabrinae</taxon>
        <taxon>Haplochromini</taxon>
        <taxon>Maylandia</taxon>
        <taxon>Maylandia zebra complex</taxon>
    </lineage>
</organism>